<dbReference type="InterPro" id="IPR037523">
    <property type="entry name" value="VOC_core"/>
</dbReference>
<protein>
    <submittedName>
        <fullName evidence="2">VOC family protein</fullName>
    </submittedName>
</protein>
<feature type="domain" description="VOC" evidence="1">
    <location>
        <begin position="2"/>
        <end position="116"/>
    </location>
</feature>
<dbReference type="EMBL" id="PHIG01000005">
    <property type="protein sequence ID" value="PJK31431.1"/>
    <property type="molecule type" value="Genomic_DNA"/>
</dbReference>
<dbReference type="Proteomes" id="UP000229498">
    <property type="component" value="Unassembled WGS sequence"/>
</dbReference>
<dbReference type="SUPFAM" id="SSF54593">
    <property type="entry name" value="Glyoxalase/Bleomycin resistance protein/Dihydroxybiphenyl dioxygenase"/>
    <property type="match status" value="1"/>
</dbReference>
<dbReference type="InterPro" id="IPR029068">
    <property type="entry name" value="Glyas_Bleomycin-R_OHBP_Dase"/>
</dbReference>
<evidence type="ECO:0000313" key="3">
    <source>
        <dbReference type="Proteomes" id="UP000229498"/>
    </source>
</evidence>
<gene>
    <name evidence="2" type="ORF">CVT23_01780</name>
</gene>
<dbReference type="OrthoDB" id="9794917at2"/>
<comment type="caution">
    <text evidence="2">The sequence shown here is derived from an EMBL/GenBank/DDBJ whole genome shotgun (WGS) entry which is preliminary data.</text>
</comment>
<reference evidence="2 3" key="1">
    <citation type="submission" date="2017-11" db="EMBL/GenBank/DDBJ databases">
        <title>Draft genome sequence of Rhizobiales bacterium SY3-13.</title>
        <authorList>
            <person name="Sun C."/>
        </authorList>
    </citation>
    <scope>NUCLEOTIDE SEQUENCE [LARGE SCALE GENOMIC DNA]</scope>
    <source>
        <strain evidence="2 3">SY3-13</strain>
    </source>
</reference>
<organism evidence="2 3">
    <name type="scientific">Minwuia thermotolerans</name>
    <dbReference type="NCBI Taxonomy" id="2056226"/>
    <lineage>
        <taxon>Bacteria</taxon>
        <taxon>Pseudomonadati</taxon>
        <taxon>Pseudomonadota</taxon>
        <taxon>Alphaproteobacteria</taxon>
        <taxon>Minwuiales</taxon>
        <taxon>Minwuiaceae</taxon>
        <taxon>Minwuia</taxon>
    </lineage>
</organism>
<dbReference type="PROSITE" id="PS51819">
    <property type="entry name" value="VOC"/>
    <property type="match status" value="1"/>
</dbReference>
<keyword evidence="3" id="KW-1185">Reference proteome</keyword>
<name>A0A2M9G6W0_9PROT</name>
<dbReference type="Gene3D" id="3.10.180.10">
    <property type="entry name" value="2,3-Dihydroxybiphenyl 1,2-Dioxygenase, domain 1"/>
    <property type="match status" value="1"/>
</dbReference>
<evidence type="ECO:0000313" key="2">
    <source>
        <dbReference type="EMBL" id="PJK31431.1"/>
    </source>
</evidence>
<dbReference type="AlphaFoldDB" id="A0A2M9G6W0"/>
<accession>A0A2M9G6W0</accession>
<dbReference type="InterPro" id="IPR004360">
    <property type="entry name" value="Glyas_Fos-R_dOase_dom"/>
</dbReference>
<evidence type="ECO:0000259" key="1">
    <source>
        <dbReference type="PROSITE" id="PS51819"/>
    </source>
</evidence>
<sequence length="123" mass="13549">MKLYGIRIFVDDFDKAHEFYSDLLALPTNWRADGMRAAGYGLENAELIVEEAKAADKGLVGRFVGISMTIDTIEAAYETLSGRGVRFEGPPEKQEWGGTLAHFRDPAGNVLTLLEQGGDARDR</sequence>
<proteinExistence type="predicted"/>
<dbReference type="RefSeq" id="WP_109793857.1">
    <property type="nucleotide sequence ID" value="NZ_PHIG01000005.1"/>
</dbReference>
<dbReference type="Pfam" id="PF00903">
    <property type="entry name" value="Glyoxalase"/>
    <property type="match status" value="1"/>
</dbReference>